<keyword evidence="4" id="KW-0539">Nucleus</keyword>
<keyword evidence="8" id="KW-1185">Reference proteome</keyword>
<proteinExistence type="inferred from homology"/>
<comment type="function">
    <text evidence="5">Essential component of the SCF (SKP1-CUL1-F-box protein) E3 ubiquitin ligase complexes, which mediate the ubiquitination and subsequent proteasomal degradation of target proteins. Controls sulfur metabolite repression, probably by mediating the inactivation or degradation of the metR transcription factor.</text>
</comment>
<comment type="similarity">
    <text evidence="2">Belongs to the SKP1 family.</text>
</comment>
<evidence type="ECO:0000313" key="8">
    <source>
        <dbReference type="Proteomes" id="UP000286045"/>
    </source>
</evidence>
<dbReference type="Pfam" id="PF03931">
    <property type="entry name" value="Skp1_POZ"/>
    <property type="match status" value="1"/>
</dbReference>
<dbReference type="AlphaFoldDB" id="A0A439D7I2"/>
<evidence type="ECO:0000256" key="1">
    <source>
        <dbReference type="ARBA" id="ARBA00004123"/>
    </source>
</evidence>
<feature type="domain" description="SKP1 component POZ" evidence="6">
    <location>
        <begin position="11"/>
        <end position="72"/>
    </location>
</feature>
<evidence type="ECO:0000259" key="6">
    <source>
        <dbReference type="Pfam" id="PF03931"/>
    </source>
</evidence>
<dbReference type="SUPFAM" id="SSF54695">
    <property type="entry name" value="POZ domain"/>
    <property type="match status" value="1"/>
</dbReference>
<evidence type="ECO:0000256" key="4">
    <source>
        <dbReference type="ARBA" id="ARBA00023242"/>
    </source>
</evidence>
<dbReference type="GO" id="GO:0005634">
    <property type="term" value="C:nucleus"/>
    <property type="evidence" value="ECO:0007669"/>
    <property type="project" value="UniProtKB-SubCell"/>
</dbReference>
<dbReference type="PANTHER" id="PTHR20648">
    <property type="entry name" value="ELONGIN-C"/>
    <property type="match status" value="1"/>
</dbReference>
<dbReference type="GO" id="GO:0006511">
    <property type="term" value="P:ubiquitin-dependent protein catabolic process"/>
    <property type="evidence" value="ECO:0007669"/>
    <property type="project" value="InterPro"/>
</dbReference>
<dbReference type="InterPro" id="IPR001232">
    <property type="entry name" value="SKP1-like"/>
</dbReference>
<dbReference type="InterPro" id="IPR011333">
    <property type="entry name" value="SKP1/BTB/POZ_sf"/>
</dbReference>
<comment type="subcellular location">
    <subcellularLocation>
        <location evidence="1">Nucleus</location>
    </subcellularLocation>
</comment>
<accession>A0A439D7I2</accession>
<dbReference type="STRING" id="363999.A0A439D7I2"/>
<sequence>MSSEAPEPSKYVTLVSSDGFEFVLLREAVMISSAIKGMLDPKSQFAESRTGRCVFAEINGIVLEKVAEYCQYWYKYKESVNVPDMDIPVELCLELLQAADFLGLDRKIYLSSIPVGECVSLDWRNSENHLSFVRPLVFESIYTSVFMAFAARYSNGHGDFDTTMNMRWGRRVTI</sequence>
<dbReference type="EMBL" id="RYZI01000117">
    <property type="protein sequence ID" value="RWA10351.1"/>
    <property type="molecule type" value="Genomic_DNA"/>
</dbReference>
<dbReference type="SMART" id="SM00512">
    <property type="entry name" value="Skp1"/>
    <property type="match status" value="1"/>
</dbReference>
<gene>
    <name evidence="7" type="ORF">EKO27_g4738</name>
</gene>
<name>A0A439D7I2_9PEZI</name>
<dbReference type="FunFam" id="3.30.710.10:FF:000035">
    <property type="entry name" value="Elongin C transcription elongation factor"/>
    <property type="match status" value="1"/>
</dbReference>
<evidence type="ECO:0000256" key="2">
    <source>
        <dbReference type="ARBA" id="ARBA00009993"/>
    </source>
</evidence>
<dbReference type="Gene3D" id="3.30.710.10">
    <property type="entry name" value="Potassium Channel Kv1.1, Chain A"/>
    <property type="match status" value="1"/>
</dbReference>
<evidence type="ECO:0000256" key="5">
    <source>
        <dbReference type="ARBA" id="ARBA00045385"/>
    </source>
</evidence>
<protein>
    <recommendedName>
        <fullName evidence="3">Elongin-C</fullName>
    </recommendedName>
</protein>
<organism evidence="7 8">
    <name type="scientific">Xylaria grammica</name>
    <dbReference type="NCBI Taxonomy" id="363999"/>
    <lineage>
        <taxon>Eukaryota</taxon>
        <taxon>Fungi</taxon>
        <taxon>Dikarya</taxon>
        <taxon>Ascomycota</taxon>
        <taxon>Pezizomycotina</taxon>
        <taxon>Sordariomycetes</taxon>
        <taxon>Xylariomycetidae</taxon>
        <taxon>Xylariales</taxon>
        <taxon>Xylariaceae</taxon>
        <taxon>Xylaria</taxon>
    </lineage>
</organism>
<evidence type="ECO:0000313" key="7">
    <source>
        <dbReference type="EMBL" id="RWA10351.1"/>
    </source>
</evidence>
<dbReference type="InterPro" id="IPR016073">
    <property type="entry name" value="Skp1_comp_POZ"/>
</dbReference>
<dbReference type="Proteomes" id="UP000286045">
    <property type="component" value="Unassembled WGS sequence"/>
</dbReference>
<comment type="caution">
    <text evidence="7">The sequence shown here is derived from an EMBL/GenBank/DDBJ whole genome shotgun (WGS) entry which is preliminary data.</text>
</comment>
<dbReference type="InterPro" id="IPR039948">
    <property type="entry name" value="ELC1"/>
</dbReference>
<reference evidence="7 8" key="1">
    <citation type="submission" date="2018-12" db="EMBL/GenBank/DDBJ databases">
        <title>Draft genome sequence of Xylaria grammica IHI A82.</title>
        <authorList>
            <person name="Buettner E."/>
            <person name="Kellner H."/>
        </authorList>
    </citation>
    <scope>NUCLEOTIDE SEQUENCE [LARGE SCALE GENOMIC DNA]</scope>
    <source>
        <strain evidence="7 8">IHI A82</strain>
    </source>
</reference>
<evidence type="ECO:0000256" key="3">
    <source>
        <dbReference type="ARBA" id="ARBA00021347"/>
    </source>
</evidence>
<dbReference type="CDD" id="cd18321">
    <property type="entry name" value="BTB_POZ_EloC"/>
    <property type="match status" value="1"/>
</dbReference>